<keyword evidence="2" id="KW-1185">Reference proteome</keyword>
<sequence length="121" mass="13828">MGKLLEELYHHERQDGTEIGPIVALISIYQAQAFGHQTKVQDLIRHFGSSHRKAAIFTETLRRLGVIEYRTTHDGSHSVVVTAAAEAEFDRHFDKRLAKLEMMQTSVSGDRSRVFRFSMIN</sequence>
<dbReference type="RefSeq" id="WP_218633580.1">
    <property type="nucleotide sequence ID" value="NZ_JAHVAH010000001.1"/>
</dbReference>
<gene>
    <name evidence="1" type="ORF">KTQ36_10345</name>
</gene>
<protein>
    <submittedName>
        <fullName evidence="1">Uncharacterized protein</fullName>
    </submittedName>
</protein>
<dbReference type="Proteomes" id="UP000698028">
    <property type="component" value="Unassembled WGS sequence"/>
</dbReference>
<reference evidence="1 2" key="1">
    <citation type="submission" date="2021-07" db="EMBL/GenBank/DDBJ databases">
        <title>The draft genome sequence of Sphingomicrobium sp. B8.</title>
        <authorList>
            <person name="Mu L."/>
        </authorList>
    </citation>
    <scope>NUCLEOTIDE SEQUENCE [LARGE SCALE GENOMIC DNA]</scope>
    <source>
        <strain evidence="1 2">B8</strain>
    </source>
</reference>
<proteinExistence type="predicted"/>
<evidence type="ECO:0000313" key="2">
    <source>
        <dbReference type="Proteomes" id="UP000698028"/>
    </source>
</evidence>
<evidence type="ECO:0000313" key="1">
    <source>
        <dbReference type="EMBL" id="MBW0145690.1"/>
    </source>
</evidence>
<dbReference type="EMBL" id="JAHVAH010000001">
    <property type="protein sequence ID" value="MBW0145690.1"/>
    <property type="molecule type" value="Genomic_DNA"/>
</dbReference>
<accession>A0ABS6V802</accession>
<comment type="caution">
    <text evidence="1">The sequence shown here is derived from an EMBL/GenBank/DDBJ whole genome shotgun (WGS) entry which is preliminary data.</text>
</comment>
<name>A0ABS6V802_9SPHN</name>
<organism evidence="1 2">
    <name type="scientific">Sphingomicrobium clamense</name>
    <dbReference type="NCBI Taxonomy" id="2851013"/>
    <lineage>
        <taxon>Bacteria</taxon>
        <taxon>Pseudomonadati</taxon>
        <taxon>Pseudomonadota</taxon>
        <taxon>Alphaproteobacteria</taxon>
        <taxon>Sphingomonadales</taxon>
        <taxon>Sphingomonadaceae</taxon>
        <taxon>Sphingomicrobium</taxon>
    </lineage>
</organism>